<dbReference type="Pfam" id="PF09731">
    <property type="entry name" value="Mitofilin"/>
    <property type="match status" value="1"/>
</dbReference>
<proteinExistence type="inferred from homology"/>
<comment type="function">
    <text evidence="11">Component of the MICOS complex, a large protein complex of the mitochondrial inner membrane that plays crucial roles in the maintenance of crista junctions, inner membrane architecture, and formation of contact sites to the outer membrane. Plays a role in keeping cristae membranes connected to the inner boundary membrane. Also promotes protein import via the mitochondrial intermembrane space assembly (MIA) pathway.</text>
</comment>
<comment type="similarity">
    <text evidence="2 12">Belongs to the MICOS complex subunit Mic60 family.</text>
</comment>
<evidence type="ECO:0000256" key="13">
    <source>
        <dbReference type="SAM" id="Coils"/>
    </source>
</evidence>
<evidence type="ECO:0000256" key="10">
    <source>
        <dbReference type="ARBA" id="ARBA00023136"/>
    </source>
</evidence>
<keyword evidence="7 12" id="KW-1133">Transmembrane helix</keyword>
<protein>
    <recommendedName>
        <fullName evidence="3 12">MICOS complex subunit MIC60</fullName>
    </recommendedName>
    <alternativeName>
        <fullName evidence="12">Mitofilin</fullName>
    </alternativeName>
</protein>
<keyword evidence="6" id="KW-0809">Transit peptide</keyword>
<evidence type="ECO:0000313" key="15">
    <source>
        <dbReference type="EMBL" id="KAK7207849.1"/>
    </source>
</evidence>
<comment type="subunit">
    <text evidence="12">Component of the mitochondrial contact site and cristae organizing system (MICOS) complex.</text>
</comment>
<gene>
    <name evidence="15" type="ORF">BZA70DRAFT_272353</name>
</gene>
<reference evidence="15 16" key="1">
    <citation type="submission" date="2024-03" db="EMBL/GenBank/DDBJ databases">
        <title>Genome-scale model development and genomic sequencing of the oleaginous clade Lipomyces.</title>
        <authorList>
            <consortium name="Lawrence Berkeley National Laboratory"/>
            <person name="Czajka J.J."/>
            <person name="Han Y."/>
            <person name="Kim J."/>
            <person name="Mondo S.J."/>
            <person name="Hofstad B.A."/>
            <person name="Robles A."/>
            <person name="Haridas S."/>
            <person name="Riley R."/>
            <person name="LaButti K."/>
            <person name="Pangilinan J."/>
            <person name="Andreopoulos W."/>
            <person name="Lipzen A."/>
            <person name="Yan J."/>
            <person name="Wang M."/>
            <person name="Ng V."/>
            <person name="Grigoriev I.V."/>
            <person name="Spatafora J.W."/>
            <person name="Magnuson J.K."/>
            <person name="Baker S.E."/>
            <person name="Pomraning K.R."/>
        </authorList>
    </citation>
    <scope>NUCLEOTIDE SEQUENCE [LARGE SCALE GENOMIC DNA]</scope>
    <source>
        <strain evidence="15 16">Phaff 52-87</strain>
    </source>
</reference>
<keyword evidence="5 12" id="KW-0999">Mitochondrion inner membrane</keyword>
<feature type="coiled-coil region" evidence="13">
    <location>
        <begin position="276"/>
        <end position="305"/>
    </location>
</feature>
<dbReference type="PANTHER" id="PTHR15415:SF7">
    <property type="entry name" value="MICOS COMPLEX SUBUNIT MIC60"/>
    <property type="match status" value="1"/>
</dbReference>
<keyword evidence="4 12" id="KW-0812">Transmembrane</keyword>
<feature type="transmembrane region" description="Helical" evidence="12">
    <location>
        <begin position="80"/>
        <end position="99"/>
    </location>
</feature>
<feature type="compositionally biased region" description="Low complexity" evidence="14">
    <location>
        <begin position="186"/>
        <end position="203"/>
    </location>
</feature>
<evidence type="ECO:0000256" key="9">
    <source>
        <dbReference type="ARBA" id="ARBA00023128"/>
    </source>
</evidence>
<feature type="region of interest" description="Disordered" evidence="14">
    <location>
        <begin position="164"/>
        <end position="203"/>
    </location>
</feature>
<accession>A0ABR1FDB9</accession>
<evidence type="ECO:0000256" key="3">
    <source>
        <dbReference type="ARBA" id="ARBA00018116"/>
    </source>
</evidence>
<keyword evidence="10 12" id="KW-0472">Membrane</keyword>
<evidence type="ECO:0000256" key="2">
    <source>
        <dbReference type="ARBA" id="ARBA00010877"/>
    </source>
</evidence>
<evidence type="ECO:0000313" key="16">
    <source>
        <dbReference type="Proteomes" id="UP001498771"/>
    </source>
</evidence>
<evidence type="ECO:0000256" key="12">
    <source>
        <dbReference type="RuleBase" id="RU363000"/>
    </source>
</evidence>
<name>A0ABR1FDB9_9ASCO</name>
<dbReference type="InterPro" id="IPR019133">
    <property type="entry name" value="MIC60"/>
</dbReference>
<comment type="subcellular location">
    <subcellularLocation>
        <location evidence="1 12">Mitochondrion inner membrane</location>
        <topology evidence="1 12">Single-pass membrane protein</topology>
    </subcellularLocation>
</comment>
<keyword evidence="16" id="KW-1185">Reference proteome</keyword>
<sequence>MLRITAARAASASGQIRIAQTARLLSTSTARLNIQNQPPSSVPPAGEIPVPPPAPVVEAPKATPIPPPPPPPKTHRLRTFLFLSFLAASLYGTGVWYSTVNDNFHDFFTEYVPLGEEIVMMLEEREFQRRFPNAGRKAASGDSPRVTIHRGGATWKVLGDEYKGPNSGPHISAKTPAAAPPKKETSAPAPAAATESKPAAAAKETALPQLPKLIFDGTIDPALEDVVKSINGLFTVLSKTGKAGPEELGGIAASLGQVSDRFVKVKAKYEADLKGAAELQSQLIAAQAAADAEEAKKQLAALDEQWKQGYFAERKRLIDTYKQRLTTELKKFAALFDTRVKNEVISAATLKEKEFAAQVSDKVETERSGKLARLGEVKKAFEEVVELSKEVDKLLDASEKAADLQLALGALSNALATPYQVPLAPLLARIKIAAGDDPLVASVIEAFPRSAYEGVLSPQQLAARFRLIAPEIRKVSLVPEDAGVAGFAGSWLLSSLLWKKEGKPVGGDVESILARAETALMEGQVEQAVREVNSLDGWRKKLAEDWLAEGRKRSEVEFLAQVLSEEGKIWQYRV</sequence>
<evidence type="ECO:0000256" key="6">
    <source>
        <dbReference type="ARBA" id="ARBA00022946"/>
    </source>
</evidence>
<dbReference type="GeneID" id="90037144"/>
<evidence type="ECO:0000256" key="7">
    <source>
        <dbReference type="ARBA" id="ARBA00022989"/>
    </source>
</evidence>
<organism evidence="15 16">
    <name type="scientific">Myxozyma melibiosi</name>
    <dbReference type="NCBI Taxonomy" id="54550"/>
    <lineage>
        <taxon>Eukaryota</taxon>
        <taxon>Fungi</taxon>
        <taxon>Dikarya</taxon>
        <taxon>Ascomycota</taxon>
        <taxon>Saccharomycotina</taxon>
        <taxon>Lipomycetes</taxon>
        <taxon>Lipomycetales</taxon>
        <taxon>Lipomycetaceae</taxon>
        <taxon>Myxozyma</taxon>
    </lineage>
</organism>
<evidence type="ECO:0000256" key="5">
    <source>
        <dbReference type="ARBA" id="ARBA00022792"/>
    </source>
</evidence>
<dbReference type="RefSeq" id="XP_064770882.1">
    <property type="nucleotide sequence ID" value="XM_064911632.1"/>
</dbReference>
<evidence type="ECO:0000256" key="14">
    <source>
        <dbReference type="SAM" id="MobiDB-lite"/>
    </source>
</evidence>
<keyword evidence="9 12" id="KW-0496">Mitochondrion</keyword>
<evidence type="ECO:0000256" key="4">
    <source>
        <dbReference type="ARBA" id="ARBA00022692"/>
    </source>
</evidence>
<feature type="region of interest" description="Disordered" evidence="14">
    <location>
        <begin position="34"/>
        <end position="69"/>
    </location>
</feature>
<evidence type="ECO:0000256" key="1">
    <source>
        <dbReference type="ARBA" id="ARBA00004434"/>
    </source>
</evidence>
<evidence type="ECO:0000256" key="11">
    <source>
        <dbReference type="ARBA" id="ARBA00025571"/>
    </source>
</evidence>
<dbReference type="Proteomes" id="UP001498771">
    <property type="component" value="Unassembled WGS sequence"/>
</dbReference>
<evidence type="ECO:0000256" key="8">
    <source>
        <dbReference type="ARBA" id="ARBA00023054"/>
    </source>
</evidence>
<comment type="caution">
    <text evidence="15">The sequence shown here is derived from an EMBL/GenBank/DDBJ whole genome shotgun (WGS) entry which is preliminary data.</text>
</comment>
<keyword evidence="8 13" id="KW-0175">Coiled coil</keyword>
<dbReference type="PANTHER" id="PTHR15415">
    <property type="entry name" value="MITOFILIN"/>
    <property type="match status" value="1"/>
</dbReference>
<dbReference type="EMBL" id="JBBJBU010000001">
    <property type="protein sequence ID" value="KAK7207849.1"/>
    <property type="molecule type" value="Genomic_DNA"/>
</dbReference>